<feature type="region of interest" description="Disordered" evidence="3">
    <location>
        <begin position="1381"/>
        <end position="1425"/>
    </location>
</feature>
<dbReference type="PROSITE" id="PS51444">
    <property type="entry name" value="FH2"/>
    <property type="match status" value="1"/>
</dbReference>
<proteinExistence type="predicted"/>
<gene>
    <name evidence="7" type="ORF">F2P81_024156</name>
</gene>
<dbReference type="InterPro" id="IPR016024">
    <property type="entry name" value="ARM-type_fold"/>
</dbReference>
<dbReference type="PANTHER" id="PTHR45725">
    <property type="entry name" value="FORMIN HOMOLOGY 2 FAMILY MEMBER"/>
    <property type="match status" value="1"/>
</dbReference>
<evidence type="ECO:0000313" key="8">
    <source>
        <dbReference type="Proteomes" id="UP000438429"/>
    </source>
</evidence>
<dbReference type="PRINTS" id="PR00828">
    <property type="entry name" value="FORMIN"/>
</dbReference>
<dbReference type="Gene3D" id="1.20.120.330">
    <property type="entry name" value="Nucleotidyltransferases domain 2"/>
    <property type="match status" value="1"/>
</dbReference>
<dbReference type="InterPro" id="IPR001265">
    <property type="entry name" value="Formin_Cappuccino_subfam"/>
</dbReference>
<feature type="region of interest" description="Disordered" evidence="3">
    <location>
        <begin position="1439"/>
        <end position="1469"/>
    </location>
</feature>
<evidence type="ECO:0000259" key="5">
    <source>
        <dbReference type="PROSITE" id="PS51232"/>
    </source>
</evidence>
<dbReference type="SUPFAM" id="SSF101447">
    <property type="entry name" value="Formin homology 2 domain (FH2 domain)"/>
    <property type="match status" value="2"/>
</dbReference>
<dbReference type="PROSITE" id="PS51232">
    <property type="entry name" value="GBD_FH3"/>
    <property type="match status" value="2"/>
</dbReference>
<dbReference type="InterPro" id="IPR014767">
    <property type="entry name" value="DAD_dom"/>
</dbReference>
<dbReference type="Pfam" id="PF06367">
    <property type="entry name" value="Drf_FH3"/>
    <property type="match status" value="2"/>
</dbReference>
<dbReference type="Gene3D" id="1.10.238.150">
    <property type="entry name" value="Formin, FH3 diaphanous domain"/>
    <property type="match status" value="2"/>
</dbReference>
<organism evidence="7 8">
    <name type="scientific">Scophthalmus maximus</name>
    <name type="common">Turbot</name>
    <name type="synonym">Psetta maxima</name>
    <dbReference type="NCBI Taxonomy" id="52904"/>
    <lineage>
        <taxon>Eukaryota</taxon>
        <taxon>Metazoa</taxon>
        <taxon>Chordata</taxon>
        <taxon>Craniata</taxon>
        <taxon>Vertebrata</taxon>
        <taxon>Euteleostomi</taxon>
        <taxon>Actinopterygii</taxon>
        <taxon>Neopterygii</taxon>
        <taxon>Teleostei</taxon>
        <taxon>Neoteleostei</taxon>
        <taxon>Acanthomorphata</taxon>
        <taxon>Carangaria</taxon>
        <taxon>Pleuronectiformes</taxon>
        <taxon>Pleuronectoidei</taxon>
        <taxon>Scophthalmidae</taxon>
        <taxon>Scophthalmus</taxon>
    </lineage>
</organism>
<dbReference type="PROSITE" id="PS51231">
    <property type="entry name" value="DAD"/>
    <property type="match status" value="1"/>
</dbReference>
<feature type="compositionally biased region" description="Polar residues" evidence="3">
    <location>
        <begin position="573"/>
        <end position="586"/>
    </location>
</feature>
<dbReference type="InterPro" id="IPR051425">
    <property type="entry name" value="Formin_Homology"/>
</dbReference>
<dbReference type="Pfam" id="PF06371">
    <property type="entry name" value="Drf_GBD"/>
    <property type="match status" value="2"/>
</dbReference>
<evidence type="ECO:0000256" key="2">
    <source>
        <dbReference type="SAM" id="Coils"/>
    </source>
</evidence>
<dbReference type="InterPro" id="IPR014768">
    <property type="entry name" value="GBD/FH3_dom"/>
</dbReference>
<dbReference type="PANTHER" id="PTHR45725:SF16">
    <property type="entry name" value="DISHEVELED-ASSOCIATED ACTIVATOR OF MORPHOGENESIS 1"/>
    <property type="match status" value="1"/>
</dbReference>
<keyword evidence="1" id="KW-0879">Wnt signaling pathway</keyword>
<dbReference type="Proteomes" id="UP000438429">
    <property type="component" value="Unassembled WGS sequence"/>
</dbReference>
<dbReference type="FunFam" id="1.10.238.150:FF:000001">
    <property type="entry name" value="Dishevelled associated activator of morphogenesis 1"/>
    <property type="match status" value="2"/>
</dbReference>
<dbReference type="InterPro" id="IPR010473">
    <property type="entry name" value="GTPase-bd"/>
</dbReference>
<dbReference type="InterPro" id="IPR042201">
    <property type="entry name" value="FH2_Formin_sf"/>
</dbReference>
<accession>A0A6A4RM01</accession>
<feature type="domain" description="GBD/FH3" evidence="5">
    <location>
        <begin position="595"/>
        <end position="959"/>
    </location>
</feature>
<dbReference type="GO" id="GO:0005884">
    <property type="term" value="C:actin filament"/>
    <property type="evidence" value="ECO:0007669"/>
    <property type="project" value="InterPro"/>
</dbReference>
<dbReference type="GO" id="GO:0016055">
    <property type="term" value="P:Wnt signaling pathway"/>
    <property type="evidence" value="ECO:0007669"/>
    <property type="project" value="UniProtKB-KW"/>
</dbReference>
<evidence type="ECO:0000313" key="7">
    <source>
        <dbReference type="EMBL" id="KAF0023526.1"/>
    </source>
</evidence>
<dbReference type="FunFam" id="1.20.58.2220:FF:000002">
    <property type="entry name" value="Dishevelled associated activator of morphogenesis 1"/>
    <property type="match status" value="1"/>
</dbReference>
<feature type="compositionally biased region" description="Basic and acidic residues" evidence="3">
    <location>
        <begin position="1381"/>
        <end position="1408"/>
    </location>
</feature>
<dbReference type="GO" id="GO:0045010">
    <property type="term" value="P:actin nucleation"/>
    <property type="evidence" value="ECO:0007669"/>
    <property type="project" value="InterPro"/>
</dbReference>
<dbReference type="Pfam" id="PF02181">
    <property type="entry name" value="FH2"/>
    <property type="match status" value="1"/>
</dbReference>
<evidence type="ECO:0000256" key="1">
    <source>
        <dbReference type="ARBA" id="ARBA00022687"/>
    </source>
</evidence>
<feature type="coiled-coil region" evidence="2">
    <location>
        <begin position="439"/>
        <end position="522"/>
    </location>
</feature>
<evidence type="ECO:0000259" key="6">
    <source>
        <dbReference type="PROSITE" id="PS51444"/>
    </source>
</evidence>
<dbReference type="GO" id="GO:0003779">
    <property type="term" value="F:actin binding"/>
    <property type="evidence" value="ECO:0007669"/>
    <property type="project" value="InterPro"/>
</dbReference>
<feature type="domain" description="GBD/FH3" evidence="5">
    <location>
        <begin position="46"/>
        <end position="421"/>
    </location>
</feature>
<protein>
    <recommendedName>
        <fullName evidence="9">Disheveled-associated activator of morphogenesis 1</fullName>
    </recommendedName>
</protein>
<reference evidence="7 8" key="1">
    <citation type="submission" date="2019-06" db="EMBL/GenBank/DDBJ databases">
        <title>Draft genomes of female and male turbot (Scophthalmus maximus).</title>
        <authorList>
            <person name="Xu H."/>
            <person name="Xu X.-W."/>
            <person name="Shao C."/>
            <person name="Chen S."/>
        </authorList>
    </citation>
    <scope>NUCLEOTIDE SEQUENCE [LARGE SCALE GENOMIC DNA]</scope>
    <source>
        <strain evidence="7">Ysfricsl-2016a</strain>
        <tissue evidence="7">Blood</tissue>
    </source>
</reference>
<evidence type="ECO:0000256" key="3">
    <source>
        <dbReference type="SAM" id="MobiDB-lite"/>
    </source>
</evidence>
<dbReference type="EMBL" id="VEVO01000022">
    <property type="protein sequence ID" value="KAF0023526.1"/>
    <property type="molecule type" value="Genomic_DNA"/>
</dbReference>
<feature type="domain" description="DAD" evidence="4">
    <location>
        <begin position="1417"/>
        <end position="1449"/>
    </location>
</feature>
<dbReference type="InterPro" id="IPR015425">
    <property type="entry name" value="FH2_Formin"/>
</dbReference>
<dbReference type="SMART" id="SM01140">
    <property type="entry name" value="Drf_GBD"/>
    <property type="match status" value="2"/>
</dbReference>
<comment type="caution">
    <text evidence="7">The sequence shown here is derived from an EMBL/GenBank/DDBJ whole genome shotgun (WGS) entry which is preliminary data.</text>
</comment>
<dbReference type="Gene3D" id="1.25.10.10">
    <property type="entry name" value="Leucine-rich Repeat Variant"/>
    <property type="match status" value="2"/>
</dbReference>
<name>A0A6A4RM01_SCOMX</name>
<dbReference type="GO" id="GO:0031267">
    <property type="term" value="F:small GTPase binding"/>
    <property type="evidence" value="ECO:0007669"/>
    <property type="project" value="InterPro"/>
</dbReference>
<dbReference type="GO" id="GO:0001725">
    <property type="term" value="C:stress fiber"/>
    <property type="evidence" value="ECO:0007669"/>
    <property type="project" value="TreeGrafter"/>
</dbReference>
<feature type="coiled-coil region" evidence="2">
    <location>
        <begin position="977"/>
        <end position="1060"/>
    </location>
</feature>
<dbReference type="SMART" id="SM01139">
    <property type="entry name" value="Drf_FH3"/>
    <property type="match status" value="2"/>
</dbReference>
<feature type="region of interest" description="Disordered" evidence="3">
    <location>
        <begin position="540"/>
        <end position="586"/>
    </location>
</feature>
<feature type="compositionally biased region" description="Pro residues" evidence="3">
    <location>
        <begin position="547"/>
        <end position="567"/>
    </location>
</feature>
<feature type="domain" description="FH2" evidence="6">
    <location>
        <begin position="1002"/>
        <end position="1399"/>
    </location>
</feature>
<dbReference type="GO" id="GO:0008017">
    <property type="term" value="F:microtubule binding"/>
    <property type="evidence" value="ECO:0007669"/>
    <property type="project" value="InterPro"/>
</dbReference>
<sequence length="1469" mass="170193">MAPRKRGGGGRGGLSFIFCCFNSSDHPEITYRLREDFALQAMEPALPMPSYDELDGMFSELVDELDLTEKHREAMFALPAEKKWQIYCSKKKEQEENKSATSWPEYYIDQLNSMAARKTLLALEKEDEEERNKTIESLKTALRTQPMRFVTRFIDLDGLTCILNFLKSMDYETTESQIHTSLIGCIKALMNNSQGRAHVLSHTESINIIAQSLATENIKTKVAVLEIMGAVCLVPGGHKKILEAMLHYQRFACERTRFQTLINDLDRSTGRYRDEVNLKTAIMSFINAVLSQGAGESSLEFRIHLRYEFLMLGIQPVIDKLRSHENSTLDRHLDYFEMLRNEDELALSKRFESAHIDTKSATQVFDLIRKKMNHTDAYPHFMSVLHHCLLMPHKRSGNTVQYWLLLDRIVQQMVLQNDKGHDPDVTPLENFNVKNVVRMLVNENEVKQWKEQAEKMRKEHHELQQKFEKKERECDAKTQEKEDMMQTLNKMKEKLEKESTEHKSVKQQVAELTARLHELSTSKCEYEQCNQMVCFFPEKKSEEGESGPPPPPGRPPLGGIPPPPGAPLGPSLNKKNIPQPSNPLKSFNWSKLAENKLEGTVWMDVDDGKVFKILDLEDLEKTFSAYQRQQEQEENKSATSWPEYYIDQLNSMAARKTLLALEKEDEEERNKTIESLKTALRTQPMRFVTRFIDLDGLTCILNFLKSMDYETTESQIHTSLIGCIKALMNNSQGRAHVLSHTESINIIAQSLATENIKTKVAVLEIMGAVCLVPGGHKKILEAMLHYQRFACERTRFQTLINDLDRSTGRYRDEVNLKTAIMSFINAVLSQGAGESSLEFRIHLRYEFLMLGIQPVIDKLRSHENSTLDRHLDYFEMLRNEDELALSKRFESAHIDTKSATQVFDLIRKKMNHTDAYPHFMSVLHHCLLMPHKRSGNTVQYWLLLDRIVQQMVLQNDKGHDPDVTPLENFNVKNVVRMLVNENEVKQWKEQAEKMRKEHHELQQKFEKKERECDAKTQEKEDMMQTLNKMKEKLEKESTEHKSVKQQVAELTARLHELSTKEAEDDTLSSKKVKELSVIDGRRAQNCNILLSRLKLSNEEMKRAILTMDEQEDLPKDMLEQLLKFVPEKSDVDLLEEHKHELDRMAKPDRFLYEMSRINHYQQRLQSLYIKKKFAERIAEIKPKVEALTKASKEILHSKNLKQLLEVVLAFGNYMNKGQRGNAYGFKVSSLNKIADTKSSIDKNITLLHYLITILEKKYPKVLRFQDDLQSISEAAKVNMTELEKDIGNLRSGLKSVESELEYQKKRPQELGDKFVSVVSQFITVASFSFSDVEDSLTEAKELFLRAVKHFGEDASKMQPDEFFGIFDQFLQSFIEAQQENENIRKRKEEEERRAKMEAQLKEQREKERRARKAKANGEDDGGEFDDLVSALRSGEVFDKDLSKMKRNRKRINSQTTDSGRERPVTKLNF</sequence>
<dbReference type="InterPro" id="IPR010472">
    <property type="entry name" value="FH3_dom"/>
</dbReference>
<dbReference type="Gene3D" id="1.20.58.2220">
    <property type="entry name" value="Formin, FH2 domain"/>
    <property type="match status" value="1"/>
</dbReference>
<evidence type="ECO:0000259" key="4">
    <source>
        <dbReference type="PROSITE" id="PS51231"/>
    </source>
</evidence>
<dbReference type="FunFam" id="1.25.10.10:FF:000012">
    <property type="entry name" value="Dishevelled associated activator of morphogenesis 2"/>
    <property type="match status" value="2"/>
</dbReference>
<feature type="compositionally biased region" description="Basic and acidic residues" evidence="3">
    <location>
        <begin position="1458"/>
        <end position="1469"/>
    </location>
</feature>
<dbReference type="InterPro" id="IPR011989">
    <property type="entry name" value="ARM-like"/>
</dbReference>
<evidence type="ECO:0008006" key="9">
    <source>
        <dbReference type="Google" id="ProtNLM"/>
    </source>
</evidence>
<dbReference type="SMART" id="SM00498">
    <property type="entry name" value="FH2"/>
    <property type="match status" value="1"/>
</dbReference>
<dbReference type="SUPFAM" id="SSF48371">
    <property type="entry name" value="ARM repeat"/>
    <property type="match status" value="2"/>
</dbReference>
<keyword evidence="2" id="KW-0175">Coiled coil</keyword>